<dbReference type="SMART" id="SM00129">
    <property type="entry name" value="KISc"/>
    <property type="match status" value="1"/>
</dbReference>
<dbReference type="SUPFAM" id="SSF52540">
    <property type="entry name" value="P-loop containing nucleoside triphosphate hydrolases"/>
    <property type="match status" value="1"/>
</dbReference>
<dbReference type="Pfam" id="PF00225">
    <property type="entry name" value="Kinesin"/>
    <property type="match status" value="1"/>
</dbReference>
<feature type="binding site" evidence="3">
    <location>
        <begin position="446"/>
        <end position="453"/>
    </location>
    <ligand>
        <name>ATP</name>
        <dbReference type="ChEBI" id="CHEBI:30616"/>
    </ligand>
</feature>
<evidence type="ECO:0000256" key="1">
    <source>
        <dbReference type="ARBA" id="ARBA00010899"/>
    </source>
</evidence>
<comment type="similarity">
    <text evidence="1">Belongs to the TRAFAC class myosin-kinesin ATPase superfamily. Kinesin family. KIN-14 subfamily.</text>
</comment>
<dbReference type="PROSITE" id="PS50067">
    <property type="entry name" value="KINESIN_MOTOR_2"/>
    <property type="match status" value="1"/>
</dbReference>
<dbReference type="Pfam" id="PF00307">
    <property type="entry name" value="CH"/>
    <property type="match status" value="1"/>
</dbReference>
<dbReference type="InterPro" id="IPR001715">
    <property type="entry name" value="CH_dom"/>
</dbReference>
<dbReference type="GO" id="GO:0007018">
    <property type="term" value="P:microtubule-based movement"/>
    <property type="evidence" value="ECO:0007669"/>
    <property type="project" value="InterPro"/>
</dbReference>
<feature type="region of interest" description="Disordered" evidence="4">
    <location>
        <begin position="1308"/>
        <end position="1340"/>
    </location>
</feature>
<dbReference type="FunFam" id="3.40.850.10:FF:000086">
    <property type="entry name" value="kinesin-like protein KIN-14F"/>
    <property type="match status" value="1"/>
</dbReference>
<evidence type="ECO:0000259" key="6">
    <source>
        <dbReference type="PROSITE" id="PS50067"/>
    </source>
</evidence>
<reference evidence="7 8" key="1">
    <citation type="journal article" date="2018" name="Sci. Data">
        <title>The draft genome sequence of cork oak.</title>
        <authorList>
            <person name="Ramos A.M."/>
            <person name="Usie A."/>
            <person name="Barbosa P."/>
            <person name="Barros P.M."/>
            <person name="Capote T."/>
            <person name="Chaves I."/>
            <person name="Simoes F."/>
            <person name="Abreu I."/>
            <person name="Carrasquinho I."/>
            <person name="Faro C."/>
            <person name="Guimaraes J.B."/>
            <person name="Mendonca D."/>
            <person name="Nobrega F."/>
            <person name="Rodrigues L."/>
            <person name="Saibo N.J.M."/>
            <person name="Varela M.C."/>
            <person name="Egas C."/>
            <person name="Matos J."/>
            <person name="Miguel C.M."/>
            <person name="Oliveira M.M."/>
            <person name="Ricardo C.P."/>
            <person name="Goncalves S."/>
        </authorList>
    </citation>
    <scope>NUCLEOTIDE SEQUENCE [LARGE SCALE GENOMIC DNA]</scope>
    <source>
        <strain evidence="8">cv. HL8</strain>
    </source>
</reference>
<keyword evidence="3" id="KW-0547">Nucleotide-binding</keyword>
<dbReference type="GO" id="GO:0005524">
    <property type="term" value="F:ATP binding"/>
    <property type="evidence" value="ECO:0007669"/>
    <property type="project" value="UniProtKB-UniRule"/>
</dbReference>
<dbReference type="InterPro" id="IPR027640">
    <property type="entry name" value="Kinesin-like_fam"/>
</dbReference>
<keyword evidence="8" id="KW-1185">Reference proteome</keyword>
<dbReference type="PRINTS" id="PR00380">
    <property type="entry name" value="KINESINHEAVY"/>
</dbReference>
<keyword evidence="2 3" id="KW-0505">Motor protein</keyword>
<organism evidence="7 8">
    <name type="scientific">Quercus suber</name>
    <name type="common">Cork oak</name>
    <dbReference type="NCBI Taxonomy" id="58331"/>
    <lineage>
        <taxon>Eukaryota</taxon>
        <taxon>Viridiplantae</taxon>
        <taxon>Streptophyta</taxon>
        <taxon>Embryophyta</taxon>
        <taxon>Tracheophyta</taxon>
        <taxon>Spermatophyta</taxon>
        <taxon>Magnoliopsida</taxon>
        <taxon>eudicotyledons</taxon>
        <taxon>Gunneridae</taxon>
        <taxon>Pentapetalae</taxon>
        <taxon>rosids</taxon>
        <taxon>fabids</taxon>
        <taxon>Fagales</taxon>
        <taxon>Fagaceae</taxon>
        <taxon>Quercus</taxon>
    </lineage>
</organism>
<dbReference type="InterPro" id="IPR008586">
    <property type="entry name" value="DUF868_pln"/>
</dbReference>
<evidence type="ECO:0000256" key="2">
    <source>
        <dbReference type="ARBA" id="ARBA00023175"/>
    </source>
</evidence>
<gene>
    <name evidence="7" type="primary">KIN14F</name>
    <name evidence="7" type="ORF">CFP56_027313</name>
</gene>
<dbReference type="Proteomes" id="UP000237347">
    <property type="component" value="Unassembled WGS sequence"/>
</dbReference>
<keyword evidence="3" id="KW-0067">ATP-binding</keyword>
<feature type="compositionally biased region" description="Low complexity" evidence="4">
    <location>
        <begin position="1312"/>
        <end position="1340"/>
    </location>
</feature>
<dbReference type="SUPFAM" id="SSF47576">
    <property type="entry name" value="Calponin-homology domain, CH-domain"/>
    <property type="match status" value="2"/>
</dbReference>
<dbReference type="GO" id="GO:0008017">
    <property type="term" value="F:microtubule binding"/>
    <property type="evidence" value="ECO:0007669"/>
    <property type="project" value="InterPro"/>
</dbReference>
<feature type="compositionally biased region" description="Polar residues" evidence="4">
    <location>
        <begin position="722"/>
        <end position="731"/>
    </location>
</feature>
<dbReference type="FunFam" id="1.10.418.10:FF:000067">
    <property type="entry name" value="kinesin-like protein KIN-14F"/>
    <property type="match status" value="1"/>
</dbReference>
<dbReference type="GO" id="GO:0015630">
    <property type="term" value="C:microtubule cytoskeleton"/>
    <property type="evidence" value="ECO:0007669"/>
    <property type="project" value="TreeGrafter"/>
</dbReference>
<dbReference type="PANTHER" id="PTHR47972">
    <property type="entry name" value="KINESIN-LIKE PROTEIN KLP-3"/>
    <property type="match status" value="1"/>
</dbReference>
<evidence type="ECO:0000256" key="3">
    <source>
        <dbReference type="PROSITE-ProRule" id="PRU00283"/>
    </source>
</evidence>
<dbReference type="CDD" id="cd21203">
    <property type="entry name" value="CH_AtKIN14-like"/>
    <property type="match status" value="1"/>
</dbReference>
<feature type="domain" description="Kinesin motor" evidence="6">
    <location>
        <begin position="362"/>
        <end position="682"/>
    </location>
</feature>
<evidence type="ECO:0000313" key="8">
    <source>
        <dbReference type="Proteomes" id="UP000237347"/>
    </source>
</evidence>
<dbReference type="InterPro" id="IPR027417">
    <property type="entry name" value="P-loop_NTPase"/>
</dbReference>
<dbReference type="InterPro" id="IPR036961">
    <property type="entry name" value="Kinesin_motor_dom_sf"/>
</dbReference>
<comment type="caution">
    <text evidence="7">The sequence shown here is derived from an EMBL/GenBank/DDBJ whole genome shotgun (WGS) entry which is preliminary data.</text>
</comment>
<name>A0AAW0LYI4_QUESU</name>
<feature type="region of interest" description="Disordered" evidence="4">
    <location>
        <begin position="717"/>
        <end position="826"/>
    </location>
</feature>
<dbReference type="InterPro" id="IPR036872">
    <property type="entry name" value="CH_dom_sf"/>
</dbReference>
<dbReference type="PANTHER" id="PTHR47972:SF28">
    <property type="entry name" value="KINESIN-LIKE PROTEIN KLP-3"/>
    <property type="match status" value="1"/>
</dbReference>
<dbReference type="EMBL" id="PKMF04000044">
    <property type="protein sequence ID" value="KAK7855553.1"/>
    <property type="molecule type" value="Genomic_DNA"/>
</dbReference>
<feature type="domain" description="Calponin-homology (CH)" evidence="5">
    <location>
        <begin position="51"/>
        <end position="177"/>
    </location>
</feature>
<accession>A0AAW0LYI4</accession>
<dbReference type="Gene3D" id="1.10.418.10">
    <property type="entry name" value="Calponin-like domain"/>
    <property type="match status" value="2"/>
</dbReference>
<proteinExistence type="inferred from homology"/>
<dbReference type="Gene3D" id="3.40.850.10">
    <property type="entry name" value="Kinesin motor domain"/>
    <property type="match status" value="1"/>
</dbReference>
<dbReference type="PROSITE" id="PS50021">
    <property type="entry name" value="CH"/>
    <property type="match status" value="1"/>
</dbReference>
<dbReference type="Pfam" id="PF05910">
    <property type="entry name" value="DUF868"/>
    <property type="match status" value="1"/>
</dbReference>
<dbReference type="InterPro" id="IPR001752">
    <property type="entry name" value="Kinesin_motor_dom"/>
</dbReference>
<feature type="compositionally biased region" description="Basic and acidic residues" evidence="4">
    <location>
        <begin position="955"/>
        <end position="974"/>
    </location>
</feature>
<sequence length="1354" mass="151375">MPQESYTNPMLTSPCKNLRGLKALIANNEASYTEEIINDHELAHRKAEEAASRRYQASEWLRQMDHGASSALPKEPSEEDFCLALRNGLILCNVLNKVNPGAVLKVVDNSVIAVQSTEGAAQSAIQYFENMRNFLEAVKEMKLLTFEASDLEKVVDNSVIAVQSTEGAAQSAIQYFENMRNFLEAVKEMKLLTFEASDLEKGGSSSKVLDCILCLKGFYEWKLAGGGGVWRYGGTVRITSFPKGSPASILSSESADESIDESESSQYEQLLDFLHLCNENPELPMHWLSSSIILDLDSYRLTMRESNGIEDLPLNAMSDFAALLVSQGTQSIILRGEVAPSYHNVLEENRQLYNIVQDLKGTIRVYCRVRPFLPGQSNGQTTVDYIGENGNIMIVNPLKQGKDARRVFSFNKVFSTNVTQEQIYVDTQPLIRSVLDGYNVCIFAYGQTGSGKTYTMSGPDLTSEETWGVNYRALRDLFQISKERAEFIKYEVGVQMIEIYNEQVRDLLVNIRNNSQLNGLNVPDASLVRVTCTRDVLDLMRIGQKNRAVGATALNERSSRSHSVLTVHVHGKELVSNSILKGCLHLVDLAGSERVDKSEAVGERLKEAQHINRSLSALGDVISALAQKSSHIPYRNSKLTQVLQDSLGGQAKTLMFVHINPEVNALGETISTLKFAERVASIELGAARSNKETGEIRDLKEEISNLKLAVEKKETELEQMKAGNTRSTIESQRPRAVSPYRMPRCGTSAGLKPETSQRPIDDTKSFEARSCSSGKQRRSRFPSAFADKEITPKVPFPADERLASSGKPRSPSPPIRRSLSTDRGSVFRSRIKSDTLDNQPIAKVPFPARVSVNKSVAATSMIPSTDSNSRAHIGSHEPSKQDNIYDAFCSLQRVSTRKVYPEHEEEQFKQALNVRQGGIRKSKIDSKAKARTHQMPARNQKSDVVTTLLSDMDVPGEKMEEPPQKSDFSEPENEHGLVESPLHALKMKKLRQNFSRNSQNLEPRGIVEPILAGKLDNKVPNGLIRFPKEGSNTSMPEFRRIPHQPPAKEKVHEHQATNKAAPQASVTFVYQTIIAELWRNVTVTWCKNLIHHSLSITVETPPNQDQYTCKIDLRTWQFWGRKGLKSFELDRKRVDIFWDFRQTKFSGNPDPWSSYYVAMVCGQEVVLLLGDLKKEAYKRTRSRPTLEDAILLYKKEIVYGKRFFCTRSMLVDGKREHDIVIDTSLSGPGDPEMSIIIDGEMMIRIMNLNWRFRGNETVMLNNLPVQLLWDVHDWLHTIHGSGPGLFIFKPGTLECEATSDPNGTLECEADGDPNGSNSSNGNDSDSIIDSVASAPASPSSKTTFCHFLYAWRTE</sequence>
<dbReference type="GO" id="GO:0003777">
    <property type="term" value="F:microtubule motor activity"/>
    <property type="evidence" value="ECO:0007669"/>
    <property type="project" value="InterPro"/>
</dbReference>
<feature type="region of interest" description="Disordered" evidence="4">
    <location>
        <begin position="954"/>
        <end position="974"/>
    </location>
</feature>
<evidence type="ECO:0000259" key="5">
    <source>
        <dbReference type="PROSITE" id="PS50021"/>
    </source>
</evidence>
<protein>
    <submittedName>
        <fullName evidence="7">Kinesin-like protein kin-14f</fullName>
    </submittedName>
</protein>
<evidence type="ECO:0000256" key="4">
    <source>
        <dbReference type="SAM" id="MobiDB-lite"/>
    </source>
</evidence>
<dbReference type="SMART" id="SM00033">
    <property type="entry name" value="CH"/>
    <property type="match status" value="1"/>
</dbReference>
<evidence type="ECO:0000313" key="7">
    <source>
        <dbReference type="EMBL" id="KAK7855553.1"/>
    </source>
</evidence>